<evidence type="ECO:0000313" key="2">
    <source>
        <dbReference type="Proteomes" id="UP000660729"/>
    </source>
</evidence>
<dbReference type="EMBL" id="JABCIY010000150">
    <property type="protein sequence ID" value="KAF7192135.1"/>
    <property type="molecule type" value="Genomic_DNA"/>
</dbReference>
<reference evidence="1" key="1">
    <citation type="submission" date="2020-04" db="EMBL/GenBank/DDBJ databases">
        <title>Draft genome resource of the tomato pathogen Pseudocercospora fuligena.</title>
        <authorList>
            <person name="Zaccaron A."/>
        </authorList>
    </citation>
    <scope>NUCLEOTIDE SEQUENCE</scope>
    <source>
        <strain evidence="1">PF001</strain>
    </source>
</reference>
<name>A0A8H6RHX3_9PEZI</name>
<evidence type="ECO:0000313" key="1">
    <source>
        <dbReference type="EMBL" id="KAF7192135.1"/>
    </source>
</evidence>
<dbReference type="OrthoDB" id="3650408at2759"/>
<accession>A0A8H6RHX3</accession>
<organism evidence="1 2">
    <name type="scientific">Pseudocercospora fuligena</name>
    <dbReference type="NCBI Taxonomy" id="685502"/>
    <lineage>
        <taxon>Eukaryota</taxon>
        <taxon>Fungi</taxon>
        <taxon>Dikarya</taxon>
        <taxon>Ascomycota</taxon>
        <taxon>Pezizomycotina</taxon>
        <taxon>Dothideomycetes</taxon>
        <taxon>Dothideomycetidae</taxon>
        <taxon>Mycosphaerellales</taxon>
        <taxon>Mycosphaerellaceae</taxon>
        <taxon>Pseudocercospora</taxon>
    </lineage>
</organism>
<comment type="caution">
    <text evidence="1">The sequence shown here is derived from an EMBL/GenBank/DDBJ whole genome shotgun (WGS) entry which is preliminary data.</text>
</comment>
<dbReference type="Proteomes" id="UP000660729">
    <property type="component" value="Unassembled WGS sequence"/>
</dbReference>
<dbReference type="AlphaFoldDB" id="A0A8H6RHX3"/>
<gene>
    <name evidence="1" type="ORF">HII31_06521</name>
</gene>
<protein>
    <recommendedName>
        <fullName evidence="3">F-box domain-containing protein</fullName>
    </recommendedName>
</protein>
<evidence type="ECO:0008006" key="3">
    <source>
        <dbReference type="Google" id="ProtNLM"/>
    </source>
</evidence>
<keyword evidence="2" id="KW-1185">Reference proteome</keyword>
<sequence length="306" mass="35804">MDTRTQAEKDLARDAVRDQVFNTVELLEMILSEIVDPIEIISLRAVSKVFCGTIDASKSLTESFMFFQKQDMVLHGPTLDAIFQQNNEEEEWPTDAAKGLFNPHFLCIGRYYAGYANAAYRYETDIRGLPWMQLDHDDEAQETTLLVAPDKFSNLPTSSSIGLLTRMFFTCHPIPILKLELENQEGKSWTFEKDAEEWDRVEIKLKIPRLGEVLDICWRMRAVASIRERRLARQKAEQTLRKLRRQEKTEWERWGDDDEEEIEEVEKCTCAPGKYCFRHWDWKDQVEDELLKICIDQPKVDGEDVQ</sequence>
<proteinExistence type="predicted"/>